<proteinExistence type="predicted"/>
<accession>A0AA37SVI8</accession>
<keyword evidence="2" id="KW-1185">Reference proteome</keyword>
<reference evidence="1" key="2">
    <citation type="submission" date="2023-01" db="EMBL/GenBank/DDBJ databases">
        <title>Draft genome sequence of Portibacter lacus strain NBRC 108769.</title>
        <authorList>
            <person name="Sun Q."/>
            <person name="Mori K."/>
        </authorList>
    </citation>
    <scope>NUCLEOTIDE SEQUENCE</scope>
    <source>
        <strain evidence="1">NBRC 108769</strain>
    </source>
</reference>
<dbReference type="Proteomes" id="UP001156666">
    <property type="component" value="Unassembled WGS sequence"/>
</dbReference>
<dbReference type="EMBL" id="BSOH01000027">
    <property type="protein sequence ID" value="GLR19551.1"/>
    <property type="molecule type" value="Genomic_DNA"/>
</dbReference>
<gene>
    <name evidence="1" type="ORF">GCM10007940_41670</name>
</gene>
<evidence type="ECO:0000313" key="2">
    <source>
        <dbReference type="Proteomes" id="UP001156666"/>
    </source>
</evidence>
<reference evidence="1" key="1">
    <citation type="journal article" date="2014" name="Int. J. Syst. Evol. Microbiol.">
        <title>Complete genome sequence of Corynebacterium casei LMG S-19264T (=DSM 44701T), isolated from a smear-ripened cheese.</title>
        <authorList>
            <consortium name="US DOE Joint Genome Institute (JGI-PGF)"/>
            <person name="Walter F."/>
            <person name="Albersmeier A."/>
            <person name="Kalinowski J."/>
            <person name="Ruckert C."/>
        </authorList>
    </citation>
    <scope>NUCLEOTIDE SEQUENCE</scope>
    <source>
        <strain evidence="1">NBRC 108769</strain>
    </source>
</reference>
<protein>
    <submittedName>
        <fullName evidence="1">Uncharacterized protein</fullName>
    </submittedName>
</protein>
<comment type="caution">
    <text evidence="1">The sequence shown here is derived from an EMBL/GenBank/DDBJ whole genome shotgun (WGS) entry which is preliminary data.</text>
</comment>
<dbReference type="AlphaFoldDB" id="A0AA37SVI8"/>
<name>A0AA37SVI8_9BACT</name>
<sequence length="80" mass="9065">MSRELLEILARSSLKFKSINIKNDPYGPLSIDMICDTIVLMKAKRNIADILLGIVDDNIHFSFLETSSSVLLIEMNRPEI</sequence>
<organism evidence="1 2">
    <name type="scientific">Portibacter lacus</name>
    <dbReference type="NCBI Taxonomy" id="1099794"/>
    <lineage>
        <taxon>Bacteria</taxon>
        <taxon>Pseudomonadati</taxon>
        <taxon>Bacteroidota</taxon>
        <taxon>Saprospiria</taxon>
        <taxon>Saprospirales</taxon>
        <taxon>Haliscomenobacteraceae</taxon>
        <taxon>Portibacter</taxon>
    </lineage>
</organism>
<evidence type="ECO:0000313" key="1">
    <source>
        <dbReference type="EMBL" id="GLR19551.1"/>
    </source>
</evidence>